<evidence type="ECO:0000313" key="5">
    <source>
        <dbReference type="Proteomes" id="UP000325313"/>
    </source>
</evidence>
<dbReference type="EMBL" id="VSWC01000196">
    <property type="protein sequence ID" value="KAA1065677.1"/>
    <property type="molecule type" value="Genomic_DNA"/>
</dbReference>
<feature type="signal peptide" evidence="1">
    <location>
        <begin position="1"/>
        <end position="19"/>
    </location>
</feature>
<evidence type="ECO:0000313" key="4">
    <source>
        <dbReference type="Proteomes" id="UP000324748"/>
    </source>
</evidence>
<gene>
    <name evidence="3" type="ORF">PGT21_007455</name>
    <name evidence="2" type="ORF">PGTUg99_003226</name>
</gene>
<name>A0A5B0LLA7_PUCGR</name>
<sequence>MQVCATLVLCVILFQAVISSPKPINTHAKLSGDDDGQCGDCGDGRPGCCWPGDRGHH</sequence>
<dbReference type="Proteomes" id="UP000324748">
    <property type="component" value="Unassembled WGS sequence"/>
</dbReference>
<accession>A0A5B0LLA7</accession>
<protein>
    <submittedName>
        <fullName evidence="3">Uncharacterized protein</fullName>
    </submittedName>
</protein>
<feature type="chain" id="PRO_5036366001" evidence="1">
    <location>
        <begin position="20"/>
        <end position="57"/>
    </location>
</feature>
<keyword evidence="1" id="KW-0732">Signal</keyword>
<keyword evidence="4" id="KW-1185">Reference proteome</keyword>
<evidence type="ECO:0000313" key="2">
    <source>
        <dbReference type="EMBL" id="KAA1063915.1"/>
    </source>
</evidence>
<reference evidence="4 5" key="1">
    <citation type="submission" date="2019-05" db="EMBL/GenBank/DDBJ databases">
        <title>Emergence of the Ug99 lineage of the wheat stem rust pathogen through somatic hybridization.</title>
        <authorList>
            <person name="Li F."/>
            <person name="Upadhyaya N.M."/>
            <person name="Sperschneider J."/>
            <person name="Matny O."/>
            <person name="Nguyen-Phuc H."/>
            <person name="Mago R."/>
            <person name="Raley C."/>
            <person name="Miller M.E."/>
            <person name="Silverstein K.A.T."/>
            <person name="Henningsen E."/>
            <person name="Hirsch C.D."/>
            <person name="Visser B."/>
            <person name="Pretorius Z.A."/>
            <person name="Steffenson B.J."/>
            <person name="Schwessinger B."/>
            <person name="Dodds P.N."/>
            <person name="Figueroa M."/>
        </authorList>
    </citation>
    <scope>NUCLEOTIDE SEQUENCE [LARGE SCALE GENOMIC DNA]</scope>
    <source>
        <strain evidence="3">21-0</strain>
        <strain evidence="2 5">Ug99</strain>
    </source>
</reference>
<proteinExistence type="predicted"/>
<evidence type="ECO:0000313" key="3">
    <source>
        <dbReference type="EMBL" id="KAA1065677.1"/>
    </source>
</evidence>
<dbReference type="EMBL" id="VDEP01000518">
    <property type="protein sequence ID" value="KAA1063915.1"/>
    <property type="molecule type" value="Genomic_DNA"/>
</dbReference>
<organism evidence="3 4">
    <name type="scientific">Puccinia graminis f. sp. tritici</name>
    <dbReference type="NCBI Taxonomy" id="56615"/>
    <lineage>
        <taxon>Eukaryota</taxon>
        <taxon>Fungi</taxon>
        <taxon>Dikarya</taxon>
        <taxon>Basidiomycota</taxon>
        <taxon>Pucciniomycotina</taxon>
        <taxon>Pucciniomycetes</taxon>
        <taxon>Pucciniales</taxon>
        <taxon>Pucciniaceae</taxon>
        <taxon>Puccinia</taxon>
    </lineage>
</organism>
<dbReference type="Proteomes" id="UP000325313">
    <property type="component" value="Unassembled WGS sequence"/>
</dbReference>
<evidence type="ECO:0000256" key="1">
    <source>
        <dbReference type="SAM" id="SignalP"/>
    </source>
</evidence>
<dbReference type="AlphaFoldDB" id="A0A5B0LLA7"/>
<comment type="caution">
    <text evidence="3">The sequence shown here is derived from an EMBL/GenBank/DDBJ whole genome shotgun (WGS) entry which is preliminary data.</text>
</comment>